<proteinExistence type="predicted"/>
<dbReference type="SUPFAM" id="SSF53474">
    <property type="entry name" value="alpha/beta-Hydrolases"/>
    <property type="match status" value="1"/>
</dbReference>
<dbReference type="Pfam" id="PF12697">
    <property type="entry name" value="Abhydrolase_6"/>
    <property type="match status" value="1"/>
</dbReference>
<dbReference type="InterPro" id="IPR000073">
    <property type="entry name" value="AB_hydrolase_1"/>
</dbReference>
<dbReference type="PANTHER" id="PTHR43798:SF33">
    <property type="entry name" value="HYDROLASE, PUTATIVE (AFU_ORTHOLOGUE AFUA_2G14860)-RELATED"/>
    <property type="match status" value="1"/>
</dbReference>
<feature type="domain" description="AB hydrolase-1" evidence="1">
    <location>
        <begin position="33"/>
        <end position="248"/>
    </location>
</feature>
<reference evidence="3" key="1">
    <citation type="journal article" date="2019" name="Int. J. Syst. Evol. Microbiol.">
        <title>The Global Catalogue of Microorganisms (GCM) 10K type strain sequencing project: providing services to taxonomists for standard genome sequencing and annotation.</title>
        <authorList>
            <consortium name="The Broad Institute Genomics Platform"/>
            <consortium name="The Broad Institute Genome Sequencing Center for Infectious Disease"/>
            <person name="Wu L."/>
            <person name="Ma J."/>
        </authorList>
    </citation>
    <scope>NUCLEOTIDE SEQUENCE [LARGE SCALE GENOMIC DNA]</scope>
    <source>
        <strain evidence="3">CCUG 42722</strain>
    </source>
</reference>
<dbReference type="EMBL" id="JBHSFI010000002">
    <property type="protein sequence ID" value="MFC4627317.1"/>
    <property type="molecule type" value="Genomic_DNA"/>
</dbReference>
<name>A0ABV9HAE3_9MICO</name>
<organism evidence="2 3">
    <name type="scientific">Promicromonospora alba</name>
    <dbReference type="NCBI Taxonomy" id="1616110"/>
    <lineage>
        <taxon>Bacteria</taxon>
        <taxon>Bacillati</taxon>
        <taxon>Actinomycetota</taxon>
        <taxon>Actinomycetes</taxon>
        <taxon>Micrococcales</taxon>
        <taxon>Promicromonosporaceae</taxon>
        <taxon>Promicromonospora</taxon>
    </lineage>
</organism>
<evidence type="ECO:0000313" key="2">
    <source>
        <dbReference type="EMBL" id="MFC4627317.1"/>
    </source>
</evidence>
<keyword evidence="3" id="KW-1185">Reference proteome</keyword>
<dbReference type="GO" id="GO:0016787">
    <property type="term" value="F:hydrolase activity"/>
    <property type="evidence" value="ECO:0007669"/>
    <property type="project" value="UniProtKB-KW"/>
</dbReference>
<keyword evidence="2" id="KW-0378">Hydrolase</keyword>
<accession>A0ABV9HAE3</accession>
<dbReference type="PANTHER" id="PTHR43798">
    <property type="entry name" value="MONOACYLGLYCEROL LIPASE"/>
    <property type="match status" value="1"/>
</dbReference>
<dbReference type="Proteomes" id="UP001596011">
    <property type="component" value="Unassembled WGS sequence"/>
</dbReference>
<dbReference type="InterPro" id="IPR050266">
    <property type="entry name" value="AB_hydrolase_sf"/>
</dbReference>
<evidence type="ECO:0000259" key="1">
    <source>
        <dbReference type="Pfam" id="PF12697"/>
    </source>
</evidence>
<dbReference type="InterPro" id="IPR029058">
    <property type="entry name" value="AB_hydrolase_fold"/>
</dbReference>
<gene>
    <name evidence="2" type="ORF">ACFO6V_03670</name>
</gene>
<sequence length="261" mass="27706">MPGISSRRTHRFEDDGLTVVGHVSAPPDAGRAFVLVHGVGCSSRTYARLVDHLVAHGEVHALDLPGYGASPHPRRDVTVPEHAAVVARYVRRHVLDVGLPAPVLVGHSMGTQIVGQLLADHPDAASAGVLLGPTAEPGARTFPRQAVRLAIDVVGESPRTIGTLLVDSLVRCGAPYYLRQLRHVVEHRLEDVLPRTTAPVVVVRGERDPVAPERWVEALAASAPLGRHRTVGGRHHAMDADPAGVAEAVLDAWPAADRGIG</sequence>
<evidence type="ECO:0000313" key="3">
    <source>
        <dbReference type="Proteomes" id="UP001596011"/>
    </source>
</evidence>
<dbReference type="Gene3D" id="3.40.50.1820">
    <property type="entry name" value="alpha/beta hydrolase"/>
    <property type="match status" value="1"/>
</dbReference>
<dbReference type="RefSeq" id="WP_377132340.1">
    <property type="nucleotide sequence ID" value="NZ_JBHSFI010000002.1"/>
</dbReference>
<comment type="caution">
    <text evidence="2">The sequence shown here is derived from an EMBL/GenBank/DDBJ whole genome shotgun (WGS) entry which is preliminary data.</text>
</comment>
<protein>
    <submittedName>
        <fullName evidence="2">Alpha/beta fold hydrolase</fullName>
    </submittedName>
</protein>